<dbReference type="Proteomes" id="UP000005143">
    <property type="component" value="Unassembled WGS sequence"/>
</dbReference>
<name>H0EC64_9ACTN</name>
<keyword evidence="3" id="KW-1185">Reference proteome</keyword>
<organism evidence="2 3">
    <name type="scientific">Patulibacter medicamentivorans</name>
    <dbReference type="NCBI Taxonomy" id="1097667"/>
    <lineage>
        <taxon>Bacteria</taxon>
        <taxon>Bacillati</taxon>
        <taxon>Actinomycetota</taxon>
        <taxon>Thermoleophilia</taxon>
        <taxon>Solirubrobacterales</taxon>
        <taxon>Patulibacteraceae</taxon>
        <taxon>Patulibacter</taxon>
    </lineage>
</organism>
<dbReference type="AlphaFoldDB" id="H0EC64"/>
<comment type="caution">
    <text evidence="2">The sequence shown here is derived from an EMBL/GenBank/DDBJ whole genome shotgun (WGS) entry which is preliminary data.</text>
</comment>
<feature type="region of interest" description="Disordered" evidence="1">
    <location>
        <begin position="1"/>
        <end position="53"/>
    </location>
</feature>
<protein>
    <submittedName>
        <fullName evidence="2">Uncharacterized protein</fullName>
    </submittedName>
</protein>
<proteinExistence type="predicted"/>
<evidence type="ECO:0000313" key="2">
    <source>
        <dbReference type="EMBL" id="EHN08736.1"/>
    </source>
</evidence>
<accession>H0EC64</accession>
<reference evidence="2 3" key="1">
    <citation type="journal article" date="2013" name="Biodegradation">
        <title>Quantitative proteomic analysis of ibuprofen-degrading Patulibacter sp. strain I11.</title>
        <authorList>
            <person name="Almeida B."/>
            <person name="Kjeldal H."/>
            <person name="Lolas I."/>
            <person name="Knudsen A.D."/>
            <person name="Carvalho G."/>
            <person name="Nielsen K.L."/>
            <person name="Barreto Crespo M.T."/>
            <person name="Stensballe A."/>
            <person name="Nielsen J.L."/>
        </authorList>
    </citation>
    <scope>NUCLEOTIDE SEQUENCE [LARGE SCALE GENOMIC DNA]</scope>
    <source>
        <strain evidence="2 3">I11</strain>
    </source>
</reference>
<sequence>MARGGDGEPFTWCERSPSATGRSCWCGSAPMRGRAGGRRPVGRVERRAGAARP</sequence>
<feature type="compositionally biased region" description="Basic and acidic residues" evidence="1">
    <location>
        <begin position="42"/>
        <end position="53"/>
    </location>
</feature>
<evidence type="ECO:0000256" key="1">
    <source>
        <dbReference type="SAM" id="MobiDB-lite"/>
    </source>
</evidence>
<evidence type="ECO:0000313" key="3">
    <source>
        <dbReference type="Proteomes" id="UP000005143"/>
    </source>
</evidence>
<dbReference type="EMBL" id="AGUD01000346">
    <property type="protein sequence ID" value="EHN08736.1"/>
    <property type="molecule type" value="Genomic_DNA"/>
</dbReference>
<gene>
    <name evidence="2" type="ORF">PAI11_44420</name>
</gene>